<name>A0AAE4GC58_9BURK</name>
<comment type="caution">
    <text evidence="1">The sequence shown here is derived from an EMBL/GenBank/DDBJ whole genome shotgun (WGS) entry which is preliminary data.</text>
</comment>
<proteinExistence type="predicted"/>
<gene>
    <name evidence="1" type="ORF">RJN63_15365</name>
</gene>
<reference evidence="1" key="1">
    <citation type="submission" date="2023-02" db="EMBL/GenBank/DDBJ databases">
        <title>Description of Herbaspirillum huttiense subsp. nephrolepsisexaltata and Herbaspirillum huttiense subsp. lycopersicon.</title>
        <authorList>
            <person name="Poudel M."/>
            <person name="Sharma A."/>
            <person name="Goss E."/>
            <person name="Tapia J.H."/>
            <person name="Harmon C.M."/>
            <person name="Jones J.B."/>
        </authorList>
    </citation>
    <scope>NUCLEOTIDE SEQUENCE</scope>
    <source>
        <strain evidence="1">NC40101</strain>
    </source>
</reference>
<accession>A0AAE4GC58</accession>
<sequence>MKYLRSIQLYLTVVAAPACSAQSVNPILDALRSDEVAVQLLQDDELIRIKGTALQRIENMVSPSVTMGVKEHQVTYRKFGSLADYSSYRYIGFSYSAQSKQRINFKGQAYDTVGDIWLADRYSNPYEWRRMNAVVIERHLQDVAKDGTLRPAGFRDAGWNRPINRFSW</sequence>
<dbReference type="RefSeq" id="WP_310837718.1">
    <property type="nucleotide sequence ID" value="NZ_JAVLSM010000008.1"/>
</dbReference>
<evidence type="ECO:0000313" key="1">
    <source>
        <dbReference type="EMBL" id="MDT0338222.1"/>
    </source>
</evidence>
<protein>
    <submittedName>
        <fullName evidence="1">Uncharacterized protein</fullName>
    </submittedName>
</protein>
<dbReference type="AlphaFoldDB" id="A0AAE4GC58"/>
<dbReference type="EMBL" id="JAVRAA010000007">
    <property type="protein sequence ID" value="MDT0338222.1"/>
    <property type="molecule type" value="Genomic_DNA"/>
</dbReference>
<organism evidence="1">
    <name type="scientific">Herbaspirillum huttiense subsp. nephrolepidis</name>
    <dbReference type="NCBI Taxonomy" id="3075126"/>
    <lineage>
        <taxon>Bacteria</taxon>
        <taxon>Pseudomonadati</taxon>
        <taxon>Pseudomonadota</taxon>
        <taxon>Betaproteobacteria</taxon>
        <taxon>Burkholderiales</taxon>
        <taxon>Oxalobacteraceae</taxon>
        <taxon>Herbaspirillum</taxon>
    </lineage>
</organism>